<accession>A3XMS7</accession>
<feature type="domain" description="Histidine kinase" evidence="12">
    <location>
        <begin position="525"/>
        <end position="737"/>
    </location>
</feature>
<dbReference type="PRINTS" id="PR01033">
    <property type="entry name" value="PHYTOCHROME"/>
</dbReference>
<evidence type="ECO:0000256" key="2">
    <source>
        <dbReference type="ARBA" id="ARBA00006402"/>
    </source>
</evidence>
<keyword evidence="6" id="KW-0716">Sensory transduction</keyword>
<keyword evidence="8 13" id="KW-0418">Kinase</keyword>
<organism evidence="13 14">
    <name type="scientific">Leeuwenhoekiella blandensis (strain CECT 7118 / CCUG 51940 / KCTC 22103 / MED217)</name>
    <name type="common">Flavobacterium sp. (strain MED217)</name>
    <dbReference type="NCBI Taxonomy" id="398720"/>
    <lineage>
        <taxon>Bacteria</taxon>
        <taxon>Pseudomonadati</taxon>
        <taxon>Bacteroidota</taxon>
        <taxon>Flavobacteriia</taxon>
        <taxon>Flavobacteriales</taxon>
        <taxon>Flavobacteriaceae</taxon>
        <taxon>Leeuwenhoekiella</taxon>
    </lineage>
</organism>
<dbReference type="SUPFAM" id="SSF55785">
    <property type="entry name" value="PYP-like sensor domain (PAS domain)"/>
    <property type="match status" value="1"/>
</dbReference>
<dbReference type="SUPFAM" id="SSF55874">
    <property type="entry name" value="ATPase domain of HSP90 chaperone/DNA topoisomerase II/histidine kinase"/>
    <property type="match status" value="1"/>
</dbReference>
<dbReference type="Gene3D" id="3.30.450.20">
    <property type="entry name" value="PAS domain"/>
    <property type="match status" value="1"/>
</dbReference>
<dbReference type="FunFam" id="3.30.565.10:FF:000006">
    <property type="entry name" value="Sensor histidine kinase WalK"/>
    <property type="match status" value="1"/>
</dbReference>
<keyword evidence="7" id="KW-0808">Transferase</keyword>
<dbReference type="InterPro" id="IPR036890">
    <property type="entry name" value="HATPase_C_sf"/>
</dbReference>
<evidence type="ECO:0000256" key="10">
    <source>
        <dbReference type="ARBA" id="ARBA00023170"/>
    </source>
</evidence>
<dbReference type="eggNOG" id="COG4251">
    <property type="taxonomic scope" value="Bacteria"/>
</dbReference>
<dbReference type="PANTHER" id="PTHR42878">
    <property type="entry name" value="TWO-COMPONENT HISTIDINE KINASE"/>
    <property type="match status" value="1"/>
</dbReference>
<dbReference type="GO" id="GO:0006355">
    <property type="term" value="P:regulation of DNA-templated transcription"/>
    <property type="evidence" value="ECO:0007669"/>
    <property type="project" value="InterPro"/>
</dbReference>
<keyword evidence="14" id="KW-1185">Reference proteome</keyword>
<dbReference type="InterPro" id="IPR043150">
    <property type="entry name" value="Phytochrome_PHY_sf"/>
</dbReference>
<dbReference type="CDD" id="cd00082">
    <property type="entry name" value="HisKA"/>
    <property type="match status" value="1"/>
</dbReference>
<keyword evidence="4" id="KW-0600">Photoreceptor protein</keyword>
<evidence type="ECO:0000256" key="6">
    <source>
        <dbReference type="ARBA" id="ARBA00022606"/>
    </source>
</evidence>
<dbReference type="InterPro" id="IPR005467">
    <property type="entry name" value="His_kinase_dom"/>
</dbReference>
<dbReference type="Gene3D" id="1.10.287.130">
    <property type="match status" value="1"/>
</dbReference>
<dbReference type="HOGENOM" id="CLU_000445_50_1_10"/>
<evidence type="ECO:0000259" key="11">
    <source>
        <dbReference type="PROSITE" id="PS50046"/>
    </source>
</evidence>
<comment type="similarity">
    <text evidence="2">In the N-terminal section; belongs to the phytochrome family.</text>
</comment>
<proteinExistence type="inferred from homology"/>
<dbReference type="PROSITE" id="PS50109">
    <property type="entry name" value="HIS_KIN"/>
    <property type="match status" value="1"/>
</dbReference>
<evidence type="ECO:0000256" key="4">
    <source>
        <dbReference type="ARBA" id="ARBA00022543"/>
    </source>
</evidence>
<dbReference type="InterPro" id="IPR013515">
    <property type="entry name" value="Phytochrome_cen-reg"/>
</dbReference>
<dbReference type="STRING" id="398720.MED217_07101"/>
<comment type="catalytic activity">
    <reaction evidence="1">
        <text>ATP + protein L-histidine = ADP + protein N-phospho-L-histidine.</text>
        <dbReference type="EC" id="2.7.13.3"/>
    </reaction>
</comment>
<protein>
    <recommendedName>
        <fullName evidence="3">histidine kinase</fullName>
        <ecNumber evidence="3">2.7.13.3</ecNumber>
    </recommendedName>
</protein>
<evidence type="ECO:0000256" key="7">
    <source>
        <dbReference type="ARBA" id="ARBA00022679"/>
    </source>
</evidence>
<evidence type="ECO:0000256" key="5">
    <source>
        <dbReference type="ARBA" id="ARBA00022553"/>
    </source>
</evidence>
<dbReference type="Pfam" id="PF01590">
    <property type="entry name" value="GAF"/>
    <property type="match status" value="1"/>
</dbReference>
<dbReference type="OrthoDB" id="9766459at2"/>
<dbReference type="GO" id="GO:0007234">
    <property type="term" value="P:osmosensory signaling via phosphorelay pathway"/>
    <property type="evidence" value="ECO:0007669"/>
    <property type="project" value="TreeGrafter"/>
</dbReference>
<dbReference type="SUPFAM" id="SSF47384">
    <property type="entry name" value="Homodimeric domain of signal transducing histidine kinase"/>
    <property type="match status" value="1"/>
</dbReference>
<evidence type="ECO:0000256" key="8">
    <source>
        <dbReference type="ARBA" id="ARBA00022777"/>
    </source>
</evidence>
<dbReference type="GO" id="GO:0030295">
    <property type="term" value="F:protein kinase activator activity"/>
    <property type="evidence" value="ECO:0007669"/>
    <property type="project" value="TreeGrafter"/>
</dbReference>
<dbReference type="PANTHER" id="PTHR42878:SF15">
    <property type="entry name" value="BACTERIOPHYTOCHROME"/>
    <property type="match status" value="1"/>
</dbReference>
<gene>
    <name evidence="13" type="ORF">MED217_07101</name>
</gene>
<evidence type="ECO:0000256" key="3">
    <source>
        <dbReference type="ARBA" id="ARBA00012438"/>
    </source>
</evidence>
<dbReference type="InterPro" id="IPR035965">
    <property type="entry name" value="PAS-like_dom_sf"/>
</dbReference>
<evidence type="ECO:0000256" key="9">
    <source>
        <dbReference type="ARBA" id="ARBA00022991"/>
    </source>
</evidence>
<keyword evidence="5" id="KW-0597">Phosphoprotein</keyword>
<dbReference type="InterPro" id="IPR016132">
    <property type="entry name" value="Phyto_chromo_attachment"/>
</dbReference>
<keyword evidence="9" id="KW-0157">Chromophore</keyword>
<dbReference type="SMART" id="SM00387">
    <property type="entry name" value="HATPase_c"/>
    <property type="match status" value="1"/>
</dbReference>
<dbReference type="RefSeq" id="WP_009779801.1">
    <property type="nucleotide sequence ID" value="NZ_CH672395.1"/>
</dbReference>
<dbReference type="InterPro" id="IPR036097">
    <property type="entry name" value="HisK_dim/P_sf"/>
</dbReference>
<dbReference type="InterPro" id="IPR001294">
    <property type="entry name" value="Phytochrome"/>
</dbReference>
<dbReference type="EC" id="2.7.13.3" evidence="3"/>
<keyword evidence="10" id="KW-0675">Receptor</keyword>
<evidence type="ECO:0000256" key="1">
    <source>
        <dbReference type="ARBA" id="ARBA00000085"/>
    </source>
</evidence>
<dbReference type="InterPro" id="IPR003594">
    <property type="entry name" value="HATPase_dom"/>
</dbReference>
<dbReference type="SMART" id="SM00065">
    <property type="entry name" value="GAF"/>
    <property type="match status" value="1"/>
</dbReference>
<dbReference type="Proteomes" id="UP000001601">
    <property type="component" value="Unassembled WGS sequence"/>
</dbReference>
<dbReference type="Pfam" id="PF02518">
    <property type="entry name" value="HATPase_c"/>
    <property type="match status" value="1"/>
</dbReference>
<dbReference type="AlphaFoldDB" id="A3XMS7"/>
<dbReference type="SMART" id="SM00388">
    <property type="entry name" value="HisKA"/>
    <property type="match status" value="1"/>
</dbReference>
<dbReference type="GO" id="GO:0000155">
    <property type="term" value="F:phosphorelay sensor kinase activity"/>
    <property type="evidence" value="ECO:0007669"/>
    <property type="project" value="InterPro"/>
</dbReference>
<dbReference type="EMBL" id="AANC01000005">
    <property type="protein sequence ID" value="EAQ49152.1"/>
    <property type="molecule type" value="Genomic_DNA"/>
</dbReference>
<feature type="domain" description="Phytochrome chromophore attachment site" evidence="11">
    <location>
        <begin position="144"/>
        <end position="302"/>
    </location>
</feature>
<dbReference type="Pfam" id="PF00512">
    <property type="entry name" value="HisKA"/>
    <property type="match status" value="1"/>
</dbReference>
<dbReference type="SUPFAM" id="SSF55781">
    <property type="entry name" value="GAF domain-like"/>
    <property type="match status" value="2"/>
</dbReference>
<dbReference type="Gene3D" id="3.30.450.270">
    <property type="match status" value="1"/>
</dbReference>
<dbReference type="Pfam" id="PF08446">
    <property type="entry name" value="PAS_2"/>
    <property type="match status" value="1"/>
</dbReference>
<dbReference type="InterPro" id="IPR013654">
    <property type="entry name" value="PAS_2"/>
</dbReference>
<dbReference type="Gene3D" id="3.30.450.40">
    <property type="match status" value="1"/>
</dbReference>
<dbReference type="InterPro" id="IPR003661">
    <property type="entry name" value="HisK_dim/P_dom"/>
</dbReference>
<dbReference type="InterPro" id="IPR029016">
    <property type="entry name" value="GAF-like_dom_sf"/>
</dbReference>
<dbReference type="PROSITE" id="PS50046">
    <property type="entry name" value="PHYTOCHROME_2"/>
    <property type="match status" value="1"/>
</dbReference>
<dbReference type="InterPro" id="IPR003018">
    <property type="entry name" value="GAF"/>
</dbReference>
<evidence type="ECO:0000313" key="14">
    <source>
        <dbReference type="Proteomes" id="UP000001601"/>
    </source>
</evidence>
<dbReference type="InterPro" id="IPR050351">
    <property type="entry name" value="BphY/WalK/GraS-like"/>
</dbReference>
<name>A3XMS7_LEEBM</name>
<dbReference type="GO" id="GO:0000156">
    <property type="term" value="F:phosphorelay response regulator activity"/>
    <property type="evidence" value="ECO:0007669"/>
    <property type="project" value="TreeGrafter"/>
</dbReference>
<dbReference type="Pfam" id="PF00360">
    <property type="entry name" value="PHY"/>
    <property type="match status" value="1"/>
</dbReference>
<evidence type="ECO:0000313" key="13">
    <source>
        <dbReference type="EMBL" id="EAQ49152.1"/>
    </source>
</evidence>
<reference evidence="13 14" key="1">
    <citation type="journal article" date="2007" name="Nature">
        <title>Light stimulates growth of proteorhodopsin-containing marine Flavobacteria.</title>
        <authorList>
            <person name="Gomez-Consarnau L."/>
            <person name="Gonzalez J.M."/>
            <person name="Coll-Llado M."/>
            <person name="Gourdon P."/>
            <person name="Pascher T."/>
            <person name="Neutze R."/>
            <person name="Pedros-Alio C."/>
            <person name="Pinhassi J."/>
        </authorList>
    </citation>
    <scope>NUCLEOTIDE SEQUENCE [LARGE SCALE GENOMIC DNA]</scope>
    <source>
        <strain evidence="13 14">MED217</strain>
    </source>
</reference>
<dbReference type="Gene3D" id="3.30.565.10">
    <property type="entry name" value="Histidine kinase-like ATPase, C-terminal domain"/>
    <property type="match status" value="1"/>
</dbReference>
<comment type="caution">
    <text evidence="13">The sequence shown here is derived from an EMBL/GenBank/DDBJ whole genome shotgun (WGS) entry which is preliminary data.</text>
</comment>
<dbReference type="GO" id="GO:0009584">
    <property type="term" value="P:detection of visible light"/>
    <property type="evidence" value="ECO:0007669"/>
    <property type="project" value="InterPro"/>
</dbReference>
<dbReference type="GO" id="GO:0009881">
    <property type="term" value="F:photoreceptor activity"/>
    <property type="evidence" value="ECO:0007669"/>
    <property type="project" value="UniProtKB-KW"/>
</dbReference>
<evidence type="ECO:0000259" key="12">
    <source>
        <dbReference type="PROSITE" id="PS50109"/>
    </source>
</evidence>
<sequence length="737" mass="82693">MTQGPKSLYPKEVSLTNCDKEPIHILGKIQHHGFLVACDASNHTITYCSDNISALFDKSAEDILGSSLSDLLSETITQDVLKTTSGKKSISIQLKLKDEVYVLLSHINEGNLVLEFEPLQDSGDPYNYQNQLSEIVAQLNAATDEQEMCDVTATLIKEFFGYDRVMIYRFDENWDGIVVSEARASNLEEWLGLRYPASDIPQQARKLFLRQGVRIIADVKSEPVAIQAFGGKEQDNPIDLSISETRASSPIHIEYLENMKVGASLTAAIISKGTLWGLIACHHYSPKFVNYYQRQSCKFITQVFSSQLVLMESNTWLKKINKAANLRSKLIEKITKDWDIHKGLTQGEATMLSLTEAAGAAVFIDGKLKRVGVTPKKKEIKALIAALQERATDDFVTTQLVEELPEMTALQEKASGVLCLFLSNTKKDALLWFKPEKVKTVTWAGNPDKKVLVDKDERLTPRKSFEAWSVQQEGKSAPWQEYEITAAEALKQDISEIILEKYDEIKELHNLLKVAYEDLETFSYSVAHDLRAPLRGVDGFAQIIKEDYFDHLDEFGQSSIETIIDSATQMNRLIDDILAFSMVSQAAMHKDSFSMNKVVADVLKLLAVKQEYPAIKIKVQEEMPKAYGDQKMVAQVVQNLLTNALKYTQDAENPSVEIGYTQEDGKGYYFVKDNGIGFDQIHEKRIFKLFNRLVSDAYEGSGIGLTIAKRIVKKHNGSIKVKSEVGVGSTFLFNLES</sequence>